<feature type="non-terminal residue" evidence="2">
    <location>
        <position position="976"/>
    </location>
</feature>
<evidence type="ECO:0000313" key="2">
    <source>
        <dbReference type="EMBL" id="HIV09766.1"/>
    </source>
</evidence>
<evidence type="ECO:0000313" key="3">
    <source>
        <dbReference type="Proteomes" id="UP000886845"/>
    </source>
</evidence>
<accession>A0A9D1NN71</accession>
<name>A0A9D1NN71_9BACT</name>
<feature type="compositionally biased region" description="Polar residues" evidence="1">
    <location>
        <begin position="9"/>
        <end position="21"/>
    </location>
</feature>
<protein>
    <recommendedName>
        <fullName evidence="4">Large polyvalent protein associated domain-containing protein</fullName>
    </recommendedName>
</protein>
<organism evidence="2 3">
    <name type="scientific">Candidatus Spyradenecus faecavium</name>
    <dbReference type="NCBI Taxonomy" id="2840947"/>
    <lineage>
        <taxon>Bacteria</taxon>
        <taxon>Pseudomonadati</taxon>
        <taxon>Lentisphaerota</taxon>
        <taxon>Lentisphaeria</taxon>
        <taxon>Lentisphaerales</taxon>
        <taxon>Lentisphaeraceae</taxon>
        <taxon>Lentisphaeraceae incertae sedis</taxon>
        <taxon>Candidatus Spyradenecus</taxon>
    </lineage>
</organism>
<dbReference type="AlphaFoldDB" id="A0A9D1NN71"/>
<reference evidence="2" key="2">
    <citation type="journal article" date="2021" name="PeerJ">
        <title>Extensive microbial diversity within the chicken gut microbiome revealed by metagenomics and culture.</title>
        <authorList>
            <person name="Gilroy R."/>
            <person name="Ravi A."/>
            <person name="Getino M."/>
            <person name="Pursley I."/>
            <person name="Horton D.L."/>
            <person name="Alikhan N.F."/>
            <person name="Baker D."/>
            <person name="Gharbi K."/>
            <person name="Hall N."/>
            <person name="Watson M."/>
            <person name="Adriaenssens E.M."/>
            <person name="Foster-Nyarko E."/>
            <person name="Jarju S."/>
            <person name="Secka A."/>
            <person name="Antonio M."/>
            <person name="Oren A."/>
            <person name="Chaudhuri R.R."/>
            <person name="La Ragione R."/>
            <person name="Hildebrand F."/>
            <person name="Pallen M.J."/>
        </authorList>
    </citation>
    <scope>NUCLEOTIDE SEQUENCE</scope>
    <source>
        <strain evidence="2">35461</strain>
    </source>
</reference>
<dbReference type="Proteomes" id="UP000886845">
    <property type="component" value="Unassembled WGS sequence"/>
</dbReference>
<dbReference type="EMBL" id="DVOR01000214">
    <property type="protein sequence ID" value="HIV09766.1"/>
    <property type="molecule type" value="Genomic_DNA"/>
</dbReference>
<proteinExistence type="predicted"/>
<feature type="non-terminal residue" evidence="2">
    <location>
        <position position="1"/>
    </location>
</feature>
<sequence>PTPVAPTGAPSNQPISQSANQPAAGGSAASRTIVPPERIVGGVRVLTTSVYPMRGQVVGRLGPLGGADGSPARAFGRKPLTTFDLALLYRDLTGGELPTVVHNRAQMGKALGRYYVGQNKIRIAAQIFGLIDESDIRALHDTLAKRGFFLHERPEWAATKTKKQLQAQAEVSEKALERELQKLLKRRIRSGAEPGLPAPKVLAHELWHLIDDQDGGLVGRGNLVGHLAALKRYTAEAFPVAGFAGNTELKAEAKAFITWWRGIGADEPYFDQPEEMYAEIGAAYFCAPSVLQERAPNCFAAWDHAIQNHPRAAKAYADAVAYIANGSRPDLIHKTLGETWGREHDQALRRLNQAVQGFDNSLTAWRRRIIAALWDDRGPALDLVRKAYKERLAEIQEVRRKGGASDLALKLQERRLKALLDKVRLSHVLYRRKGPNNARLYLADVKGEFLERLTDIDPNPDIARYQVELYATYHRIIELGGRAAAYGVDPVQARGQLANLHKTLGQDTFRKVVRAWNIFRALYERDVIERPATTELLGKDFVELMRKNTHYVTTKHTVTPERLQALLDGLEHGKGGALELAAEQLIKRSGEDTDVGNFLKEYKGSLDPTKNPLLETIKTAVSIITLAERNQTVLEWVRALRALRSDEVQERPYAQRVRNDRVGYVEFYENGERKVLIVPRSVAAGFERVDSTWLTAITHTTRVINAALTTNNYGFIPSAQMRDLSSAVYNTPGLHRWTAHWIPALGDLAALGAQFVPPHALRALAEHPLGKLLINKNTIEYWASYGNRAARLIHSGDFQGELERARQDRLNGNEASARDREFIVQMARQALRDGILLSMVQLRKQDYNESEWRTLFARYNLDFDDIPANESLLLKGAKLPARAIAAYWNGAGALSELASATVKLAAYCYLHQDALRPGAIALDNRPTDGAWGSAPHPSILTFPSPLPFFPFSSPCVPFASSRETSSGKSPVAGGDG</sequence>
<gene>
    <name evidence="2" type="ORF">IAC79_06610</name>
</gene>
<evidence type="ECO:0000256" key="1">
    <source>
        <dbReference type="SAM" id="MobiDB-lite"/>
    </source>
</evidence>
<reference evidence="2" key="1">
    <citation type="submission" date="2020-10" db="EMBL/GenBank/DDBJ databases">
        <authorList>
            <person name="Gilroy R."/>
        </authorList>
    </citation>
    <scope>NUCLEOTIDE SEQUENCE</scope>
    <source>
        <strain evidence="2">35461</strain>
    </source>
</reference>
<comment type="caution">
    <text evidence="2">The sequence shown here is derived from an EMBL/GenBank/DDBJ whole genome shotgun (WGS) entry which is preliminary data.</text>
</comment>
<feature type="region of interest" description="Disordered" evidence="1">
    <location>
        <begin position="1"/>
        <end position="31"/>
    </location>
</feature>
<evidence type="ECO:0008006" key="4">
    <source>
        <dbReference type="Google" id="ProtNLM"/>
    </source>
</evidence>